<gene>
    <name evidence="12" type="ORF">BD324DRAFT_580937</name>
</gene>
<comment type="caution">
    <text evidence="12">The sequence shown here is derived from an EMBL/GenBank/DDBJ whole genome shotgun (WGS) entry which is preliminary data.</text>
</comment>
<dbReference type="Pfam" id="PF00069">
    <property type="entry name" value="Pkinase"/>
    <property type="match status" value="1"/>
</dbReference>
<dbReference type="PANTHER" id="PTHR24056:SF233">
    <property type="entry name" value="CYCLIN-DEPENDENT KINASE 9"/>
    <property type="match status" value="1"/>
</dbReference>
<dbReference type="SUPFAM" id="SSF56112">
    <property type="entry name" value="Protein kinase-like (PK-like)"/>
    <property type="match status" value="1"/>
</dbReference>
<evidence type="ECO:0000256" key="7">
    <source>
        <dbReference type="ARBA" id="ARBA00022840"/>
    </source>
</evidence>
<keyword evidence="3 10" id="KW-0723">Serine/threonine-protein kinase</keyword>
<dbReference type="PROSITE" id="PS00107">
    <property type="entry name" value="PROTEIN_KINASE_ATP"/>
    <property type="match status" value="1"/>
</dbReference>
<dbReference type="Gene3D" id="3.30.200.20">
    <property type="entry name" value="Phosphorylase Kinase, domain 1"/>
    <property type="match status" value="1"/>
</dbReference>
<dbReference type="PROSITE" id="PS00108">
    <property type="entry name" value="PROTEIN_KINASE_ST"/>
    <property type="match status" value="1"/>
</dbReference>
<dbReference type="GO" id="GO:0005634">
    <property type="term" value="C:nucleus"/>
    <property type="evidence" value="ECO:0007669"/>
    <property type="project" value="UniProtKB-SubCell"/>
</dbReference>
<dbReference type="AlphaFoldDB" id="A0A1Y1UE77"/>
<keyword evidence="13" id="KW-1185">Reference proteome</keyword>
<evidence type="ECO:0000256" key="9">
    <source>
        <dbReference type="PROSITE-ProRule" id="PRU10141"/>
    </source>
</evidence>
<comment type="similarity">
    <text evidence="2">Belongs to the protein kinase superfamily. CMGC Ser/Thr protein kinase family. CDC2/CDKX subfamily.</text>
</comment>
<dbReference type="FunFam" id="1.10.510.10:FF:000624">
    <property type="entry name" value="Mitogen-activated protein kinase"/>
    <property type="match status" value="1"/>
</dbReference>
<keyword evidence="5 9" id="KW-0547">Nucleotide-binding</keyword>
<evidence type="ECO:0000313" key="13">
    <source>
        <dbReference type="Proteomes" id="UP000193218"/>
    </source>
</evidence>
<dbReference type="InterPro" id="IPR050108">
    <property type="entry name" value="CDK"/>
</dbReference>
<dbReference type="InParanoid" id="A0A1Y1UE77"/>
<feature type="binding site" evidence="9">
    <location>
        <position position="44"/>
    </location>
    <ligand>
        <name>ATP</name>
        <dbReference type="ChEBI" id="CHEBI:30616"/>
    </ligand>
</feature>
<dbReference type="RefSeq" id="XP_021870433.1">
    <property type="nucleotide sequence ID" value="XM_022013473.1"/>
</dbReference>
<dbReference type="PANTHER" id="PTHR24056">
    <property type="entry name" value="CELL DIVISION PROTEIN KINASE"/>
    <property type="match status" value="1"/>
</dbReference>
<evidence type="ECO:0000256" key="3">
    <source>
        <dbReference type="ARBA" id="ARBA00022527"/>
    </source>
</evidence>
<comment type="subcellular location">
    <subcellularLocation>
        <location evidence="1">Nucleus</location>
    </subcellularLocation>
</comment>
<keyword evidence="7 9" id="KW-0067">ATP-binding</keyword>
<dbReference type="InterPro" id="IPR011009">
    <property type="entry name" value="Kinase-like_dom_sf"/>
</dbReference>
<sequence length="316" mass="35580">MAGPRFVGCTNLKAYDLGLKLGEGTFGVVTKGIQIVTKRAVALKQLLTHNPRDGVSTTTIREIKILKSLSHPNVVPILDMVVNPKNKEKSARQDIFMVFPFMDHDLCGLLGNQQFKPTVSIVKLIMKQMLEGLAYIHENNIIHRDIKTANILVDKRGQVMIADFGLARSWTGSGPLPPHTMNEYTNMVVTRWYRAPELLLGDTHYGPAVDMWSMGCILGEMFHREPILAAKGQTDDGQLPLILEHCGPLNDETFPGWQDLPGYPEMQGRRWDFMDECSSHLLRQMLCLDPVQRITADQALDHPWFWVTPLPATVDK</sequence>
<evidence type="ECO:0000256" key="10">
    <source>
        <dbReference type="RuleBase" id="RU000304"/>
    </source>
</evidence>
<dbReference type="GeneID" id="33555281"/>
<dbReference type="SMART" id="SM00220">
    <property type="entry name" value="S_TKc"/>
    <property type="match status" value="1"/>
</dbReference>
<dbReference type="InterPro" id="IPR008271">
    <property type="entry name" value="Ser/Thr_kinase_AS"/>
</dbReference>
<evidence type="ECO:0000256" key="6">
    <source>
        <dbReference type="ARBA" id="ARBA00022777"/>
    </source>
</evidence>
<reference evidence="12 13" key="1">
    <citation type="submission" date="2017-03" db="EMBL/GenBank/DDBJ databases">
        <title>Widespread Adenine N6-methylation of Active Genes in Fungi.</title>
        <authorList>
            <consortium name="DOE Joint Genome Institute"/>
            <person name="Mondo S.J."/>
            <person name="Dannebaum R.O."/>
            <person name="Kuo R.C."/>
            <person name="Louie K.B."/>
            <person name="Bewick A.J."/>
            <person name="Labutti K."/>
            <person name="Haridas S."/>
            <person name="Kuo A."/>
            <person name="Salamov A."/>
            <person name="Ahrendt S.R."/>
            <person name="Lau R."/>
            <person name="Bowen B.P."/>
            <person name="Lipzen A."/>
            <person name="Sullivan W."/>
            <person name="Andreopoulos W.B."/>
            <person name="Clum A."/>
            <person name="Lindquist E."/>
            <person name="Daum C."/>
            <person name="Northen T.R."/>
            <person name="Ramamoorthy G."/>
            <person name="Schmitz R.J."/>
            <person name="Gryganskyi A."/>
            <person name="Culley D."/>
            <person name="Magnuson J."/>
            <person name="James T.Y."/>
            <person name="O'Malley M.A."/>
            <person name="Stajich J.E."/>
            <person name="Spatafora J.W."/>
            <person name="Visel A."/>
            <person name="Grigoriev I.V."/>
        </authorList>
    </citation>
    <scope>NUCLEOTIDE SEQUENCE [LARGE SCALE GENOMIC DNA]</scope>
    <source>
        <strain evidence="12 13">NRRL Y-17943</strain>
    </source>
</reference>
<accession>A0A1Y1UE77</accession>
<evidence type="ECO:0000256" key="4">
    <source>
        <dbReference type="ARBA" id="ARBA00022679"/>
    </source>
</evidence>
<feature type="domain" description="Protein kinase" evidence="11">
    <location>
        <begin position="15"/>
        <end position="305"/>
    </location>
</feature>
<dbReference type="STRING" id="4999.A0A1Y1UE77"/>
<protein>
    <submittedName>
        <fullName evidence="12">Kinase-like domain-containing protein</fullName>
    </submittedName>
</protein>
<evidence type="ECO:0000256" key="1">
    <source>
        <dbReference type="ARBA" id="ARBA00004123"/>
    </source>
</evidence>
<keyword evidence="4" id="KW-0808">Transferase</keyword>
<dbReference type="PROSITE" id="PS50011">
    <property type="entry name" value="PROTEIN_KINASE_DOM"/>
    <property type="match status" value="1"/>
</dbReference>
<dbReference type="Gene3D" id="1.10.510.10">
    <property type="entry name" value="Transferase(Phosphotransferase) domain 1"/>
    <property type="match status" value="1"/>
</dbReference>
<dbReference type="GO" id="GO:0005524">
    <property type="term" value="F:ATP binding"/>
    <property type="evidence" value="ECO:0007669"/>
    <property type="project" value="UniProtKB-UniRule"/>
</dbReference>
<dbReference type="EMBL" id="NBSH01000008">
    <property type="protein sequence ID" value="ORX36332.1"/>
    <property type="molecule type" value="Genomic_DNA"/>
</dbReference>
<evidence type="ECO:0000256" key="5">
    <source>
        <dbReference type="ARBA" id="ARBA00022741"/>
    </source>
</evidence>
<evidence type="ECO:0000313" key="12">
    <source>
        <dbReference type="EMBL" id="ORX36332.1"/>
    </source>
</evidence>
<dbReference type="OrthoDB" id="28397at2759"/>
<evidence type="ECO:0000259" key="11">
    <source>
        <dbReference type="PROSITE" id="PS50011"/>
    </source>
</evidence>
<dbReference type="FunCoup" id="A0A1Y1UE77">
    <property type="interactions" value="623"/>
</dbReference>
<keyword evidence="6 12" id="KW-0418">Kinase</keyword>
<dbReference type="InterPro" id="IPR000719">
    <property type="entry name" value="Prot_kinase_dom"/>
</dbReference>
<proteinExistence type="inferred from homology"/>
<dbReference type="Proteomes" id="UP000193218">
    <property type="component" value="Unassembled WGS sequence"/>
</dbReference>
<keyword evidence="8" id="KW-0539">Nucleus</keyword>
<evidence type="ECO:0000256" key="8">
    <source>
        <dbReference type="ARBA" id="ARBA00023242"/>
    </source>
</evidence>
<name>A0A1Y1UE77_9TREE</name>
<dbReference type="InterPro" id="IPR017441">
    <property type="entry name" value="Protein_kinase_ATP_BS"/>
</dbReference>
<evidence type="ECO:0000256" key="2">
    <source>
        <dbReference type="ARBA" id="ARBA00006485"/>
    </source>
</evidence>
<organism evidence="12 13">
    <name type="scientific">Kockovaella imperatae</name>
    <dbReference type="NCBI Taxonomy" id="4999"/>
    <lineage>
        <taxon>Eukaryota</taxon>
        <taxon>Fungi</taxon>
        <taxon>Dikarya</taxon>
        <taxon>Basidiomycota</taxon>
        <taxon>Agaricomycotina</taxon>
        <taxon>Tremellomycetes</taxon>
        <taxon>Tremellales</taxon>
        <taxon>Cuniculitremaceae</taxon>
        <taxon>Kockovaella</taxon>
    </lineage>
</organism>
<dbReference type="GO" id="GO:0004693">
    <property type="term" value="F:cyclin-dependent protein serine/threonine kinase activity"/>
    <property type="evidence" value="ECO:0007669"/>
    <property type="project" value="TreeGrafter"/>
</dbReference>